<proteinExistence type="inferred from homology"/>
<evidence type="ECO:0000259" key="7">
    <source>
        <dbReference type="Pfam" id="PF04376"/>
    </source>
</evidence>
<sequence length="905" mass="101283">MDLQSFKLPTAPSARKDMQTPQDAGIVALGIRVSQNVNYFEPEFPPSPNEHKNYYSFYANATSLSTSFYQTLLDRCWRRSGKLIYRPDQRRSCCPHYTIRLDSRQCKPSRDQRQAVNRFNKFVLGDHYIKEAARLYPKTREDIRKRDNEFSLVDRVHEAEYMKLKAPPEPAHKLVITLEEDNFTEEKYQVYNNYQTLVHKDPPEDRTPCAFKRFLCSSPLRRETMVTADGRRRRLGSYHQCYRLDGVLVAIGVLDLLPTCVSSVYFLYHESFHKYSPGKLGALQEIALASEEGYLWWYPGFYIHNCPKMRYKIDFSPQYILDPHSLGWDRLDSTVLRLLDQKSFLSLSIEQKIISATGARGGSEDEERDAKRPKVNNIDDEGGCDVAEFGNDEEDEEDDEGIGSLFQSRMPGIKTVSEMMRVDLDHVAIKVYPVGPLFKTSDLVAWASKRITDWPSIKASVAELIAAIGPDMVDARLHLYYQGDDQIFDADAQAFRKLLDPNHEAQLFTQALHPSSSPKLFTQAQPVRFIDAAHILRSIHLKVMATQQTLLSPAELAYLHSSLSLTPPIRPDGRTPTQFRPLTAETGILPGTNGSARVCFSDGTEAIVGVKAEIEKTPGEHDAEDAEGKLGPISNSGGHSEKESRGDWLEMAIEIPGQRDDEASTVFLAEMLSEALLADGEFAKKLWINRRFHWRLYLDVLLISPPLSYPLPLLSLTLHLALLATRLPRLKSEGDEDPMFDDDWESSQYLYPREGASIETRPSITLLVIAVGDNIIFDPSKEELAVAQTALAVSVSEVRKQGESGGMDLDSKRELRVLSMRTVDPPSRLTPPGVPNAENVATNGASAGLTTKQPATDGHQSVEGVWRAPLGGTKYAVLEGIMEAVIADGGVVGEMLDGLEGVDFA</sequence>
<organism evidence="9 10">
    <name type="scientific">Conoideocrella luteorostrata</name>
    <dbReference type="NCBI Taxonomy" id="1105319"/>
    <lineage>
        <taxon>Eukaryota</taxon>
        <taxon>Fungi</taxon>
        <taxon>Dikarya</taxon>
        <taxon>Ascomycota</taxon>
        <taxon>Pezizomycotina</taxon>
        <taxon>Sordariomycetes</taxon>
        <taxon>Hypocreomycetidae</taxon>
        <taxon>Hypocreales</taxon>
        <taxon>Clavicipitaceae</taxon>
        <taxon>Conoideocrella</taxon>
    </lineage>
</organism>
<name>A0AAJ0CGA9_9HYPO</name>
<evidence type="ECO:0000256" key="4">
    <source>
        <dbReference type="ARBA" id="ARBA00023315"/>
    </source>
</evidence>
<feature type="region of interest" description="Disordered" evidence="5">
    <location>
        <begin position="617"/>
        <end position="645"/>
    </location>
</feature>
<dbReference type="SUPFAM" id="SSF54211">
    <property type="entry name" value="Ribosomal protein S5 domain 2-like"/>
    <property type="match status" value="1"/>
</dbReference>
<feature type="domain" description="N-end rule aminoacyl transferase C-terminal" evidence="8">
    <location>
        <begin position="186"/>
        <end position="322"/>
    </location>
</feature>
<dbReference type="InterPro" id="IPR027408">
    <property type="entry name" value="PNPase/RNase_PH_dom_sf"/>
</dbReference>
<keyword evidence="3" id="KW-0808">Transferase</keyword>
<evidence type="ECO:0000313" key="10">
    <source>
        <dbReference type="Proteomes" id="UP001251528"/>
    </source>
</evidence>
<dbReference type="EC" id="2.3.2.8" evidence="2"/>
<protein>
    <recommendedName>
        <fullName evidence="2">arginyltransferase</fullName>
        <ecNumber evidence="2">2.3.2.8</ecNumber>
    </recommendedName>
</protein>
<dbReference type="InterPro" id="IPR030700">
    <property type="entry name" value="N-end_Aminoacyl_Trfase"/>
</dbReference>
<feature type="compositionally biased region" description="Acidic residues" evidence="5">
    <location>
        <begin position="390"/>
        <end position="401"/>
    </location>
</feature>
<accession>A0AAJ0CGA9</accession>
<dbReference type="InterPro" id="IPR001247">
    <property type="entry name" value="ExoRNase_PH_dom1"/>
</dbReference>
<evidence type="ECO:0000313" key="9">
    <source>
        <dbReference type="EMBL" id="KAK2591127.1"/>
    </source>
</evidence>
<evidence type="ECO:0000256" key="3">
    <source>
        <dbReference type="ARBA" id="ARBA00022679"/>
    </source>
</evidence>
<dbReference type="GO" id="GO:0004057">
    <property type="term" value="F:arginyl-tRNA--protein transferase activity"/>
    <property type="evidence" value="ECO:0007669"/>
    <property type="project" value="UniProtKB-EC"/>
</dbReference>
<evidence type="ECO:0000256" key="5">
    <source>
        <dbReference type="SAM" id="MobiDB-lite"/>
    </source>
</evidence>
<feature type="region of interest" description="Disordered" evidence="5">
    <location>
        <begin position="358"/>
        <end position="404"/>
    </location>
</feature>
<dbReference type="Pfam" id="PF04376">
    <property type="entry name" value="ATE_N"/>
    <property type="match status" value="1"/>
</dbReference>
<evidence type="ECO:0000256" key="2">
    <source>
        <dbReference type="ARBA" id="ARBA00012025"/>
    </source>
</evidence>
<comment type="similarity">
    <text evidence="1">Belongs to the R-transferase family.</text>
</comment>
<dbReference type="InterPro" id="IPR007472">
    <property type="entry name" value="N-end_Aminoacyl_Trfase_C"/>
</dbReference>
<dbReference type="PANTHER" id="PTHR21367">
    <property type="entry name" value="ARGININE-TRNA-PROTEIN TRANSFERASE 1"/>
    <property type="match status" value="1"/>
</dbReference>
<dbReference type="InterPro" id="IPR016181">
    <property type="entry name" value="Acyl_CoA_acyltransferase"/>
</dbReference>
<dbReference type="InterPro" id="IPR020568">
    <property type="entry name" value="Ribosomal_Su5_D2-typ_SF"/>
</dbReference>
<evidence type="ECO:0000259" key="8">
    <source>
        <dbReference type="Pfam" id="PF04377"/>
    </source>
</evidence>
<dbReference type="SUPFAM" id="SSF55729">
    <property type="entry name" value="Acyl-CoA N-acyltransferases (Nat)"/>
    <property type="match status" value="1"/>
</dbReference>
<dbReference type="Proteomes" id="UP001251528">
    <property type="component" value="Unassembled WGS sequence"/>
</dbReference>
<evidence type="ECO:0000256" key="1">
    <source>
        <dbReference type="ARBA" id="ARBA00009991"/>
    </source>
</evidence>
<dbReference type="Pfam" id="PF01138">
    <property type="entry name" value="RNase_PH"/>
    <property type="match status" value="1"/>
</dbReference>
<gene>
    <name evidence="9" type="primary">RRP42</name>
    <name evidence="9" type="ORF">QQS21_011190</name>
</gene>
<keyword evidence="4" id="KW-0012">Acyltransferase</keyword>
<feature type="domain" description="N-end aminoacyl transferase N-terminal" evidence="7">
    <location>
        <begin position="52"/>
        <end position="114"/>
    </location>
</feature>
<dbReference type="EMBL" id="JASWJB010000362">
    <property type="protein sequence ID" value="KAK2591127.1"/>
    <property type="molecule type" value="Genomic_DNA"/>
</dbReference>
<dbReference type="Gene3D" id="3.30.230.70">
    <property type="entry name" value="GHMP Kinase, N-terminal domain"/>
    <property type="match status" value="1"/>
</dbReference>
<comment type="caution">
    <text evidence="9">The sequence shown here is derived from an EMBL/GenBank/DDBJ whole genome shotgun (WGS) entry which is preliminary data.</text>
</comment>
<evidence type="ECO:0000259" key="6">
    <source>
        <dbReference type="Pfam" id="PF01138"/>
    </source>
</evidence>
<dbReference type="GO" id="GO:0005737">
    <property type="term" value="C:cytoplasm"/>
    <property type="evidence" value="ECO:0007669"/>
    <property type="project" value="TreeGrafter"/>
</dbReference>
<dbReference type="Pfam" id="PF04377">
    <property type="entry name" value="ATE_C"/>
    <property type="match status" value="1"/>
</dbReference>
<dbReference type="GO" id="GO:0000176">
    <property type="term" value="C:nuclear exosome (RNase complex)"/>
    <property type="evidence" value="ECO:0007669"/>
    <property type="project" value="UniProtKB-ARBA"/>
</dbReference>
<reference evidence="9" key="1">
    <citation type="submission" date="2023-06" db="EMBL/GenBank/DDBJ databases">
        <title>Conoideocrella luteorostrata (Hypocreales: Clavicipitaceae), a potential biocontrol fungus for elongate hemlock scale in United States Christmas tree production areas.</title>
        <authorList>
            <person name="Barrett H."/>
            <person name="Lovett B."/>
            <person name="Macias A.M."/>
            <person name="Stajich J.E."/>
            <person name="Kasson M.T."/>
        </authorList>
    </citation>
    <scope>NUCLEOTIDE SEQUENCE</scope>
    <source>
        <strain evidence="9">ARSEF 14590</strain>
    </source>
</reference>
<keyword evidence="10" id="KW-1185">Reference proteome</keyword>
<dbReference type="AlphaFoldDB" id="A0AAJ0CGA9"/>
<feature type="domain" description="Exoribonuclease phosphorolytic" evidence="6">
    <location>
        <begin position="578"/>
        <end position="728"/>
    </location>
</feature>
<dbReference type="InterPro" id="IPR007471">
    <property type="entry name" value="N-end_Aminoacyl_Trfase_N"/>
</dbReference>
<dbReference type="PANTHER" id="PTHR21367:SF1">
    <property type="entry name" value="ARGINYL-TRNA--PROTEIN TRANSFERASE 1"/>
    <property type="match status" value="1"/>
</dbReference>